<keyword evidence="7" id="KW-1185">Reference proteome</keyword>
<dbReference type="PANTHER" id="PTHR21661:SF35">
    <property type="entry name" value="EPOXIDE HYDROLASE"/>
    <property type="match status" value="1"/>
</dbReference>
<evidence type="ECO:0000313" key="7">
    <source>
        <dbReference type="Proteomes" id="UP000059188"/>
    </source>
</evidence>
<gene>
    <name evidence="6" type="ORF">RSOLAG1IB_10376</name>
</gene>
<evidence type="ECO:0000256" key="4">
    <source>
        <dbReference type="PIRSR" id="PIRSR001112-1"/>
    </source>
</evidence>
<feature type="domain" description="Epoxide hydrolase N-terminal" evidence="5">
    <location>
        <begin position="22"/>
        <end position="126"/>
    </location>
</feature>
<dbReference type="STRING" id="1108050.A0A0B7G1I0"/>
<feature type="active site" description="Proton donor" evidence="4">
    <location>
        <position position="332"/>
    </location>
</feature>
<dbReference type="PANTHER" id="PTHR21661">
    <property type="entry name" value="EPOXIDE HYDROLASE 1-RELATED"/>
    <property type="match status" value="1"/>
</dbReference>
<evidence type="ECO:0000256" key="2">
    <source>
        <dbReference type="ARBA" id="ARBA00022797"/>
    </source>
</evidence>
<proteinExistence type="inferred from homology"/>
<dbReference type="AlphaFoldDB" id="A0A0B7G1I0"/>
<dbReference type="SUPFAM" id="SSF53474">
    <property type="entry name" value="alpha/beta-Hydrolases"/>
    <property type="match status" value="1"/>
</dbReference>
<dbReference type="InterPro" id="IPR000639">
    <property type="entry name" value="Epox_hydrolase-like"/>
</dbReference>
<dbReference type="Gene3D" id="3.40.50.1820">
    <property type="entry name" value="alpha/beta hydrolase"/>
    <property type="match status" value="1"/>
</dbReference>
<sequence>MHPKYTLALLPLSQVVLGSYNVKPFKVNLSSKVPHLKDLVERTKLPKSSVLGSSGAGIPLDWLKARQKEWLSEFDWNKEEDAMNKFNHSVVDIGNLTLHFIHQRSPDPNAIPVLLSHGWPGSFYEFHNVITPLSNPGNDSNVPFHVIVPSIPGFGFSSPAPIGWNLNKTADLFNTLVTDVLGYKSYTAAGGDWGSGLNWALQNNHPDVLRAVLYNGLIPQLGPSYEQLAADPQFANDIGSLSEDQKKRLSNNAIYPTTGSGYFVEHTTRPATIGLALYDNPIGQLAWIGEKFLEWSDPQFGVSPSTITNNTILTEVSIYYLTGTFETAGNIYYQNPAVFSPTIIQATTNVSMGFASYYYDIQYYPQFYVAKIGNLVYYADHQRGGHFTGLDNPDALIGDLRKMMGQWYHG</sequence>
<reference evidence="6 7" key="1">
    <citation type="submission" date="2014-11" db="EMBL/GenBank/DDBJ databases">
        <authorList>
            <person name="Wibberg Daniel"/>
        </authorList>
    </citation>
    <scope>NUCLEOTIDE SEQUENCE [LARGE SCALE GENOMIC DNA]</scope>
    <source>
        <strain evidence="6">Rhizoctonia solani AG1-IB 7/3/14</strain>
    </source>
</reference>
<dbReference type="GO" id="GO:0004301">
    <property type="term" value="F:epoxide hydrolase activity"/>
    <property type="evidence" value="ECO:0007669"/>
    <property type="project" value="TreeGrafter"/>
</dbReference>
<dbReference type="PRINTS" id="PR00412">
    <property type="entry name" value="EPOXHYDRLASE"/>
</dbReference>
<dbReference type="InterPro" id="IPR029058">
    <property type="entry name" value="AB_hydrolase_fold"/>
</dbReference>
<dbReference type="InterPro" id="IPR010497">
    <property type="entry name" value="Epoxide_hydro_N"/>
</dbReference>
<protein>
    <submittedName>
        <fullName evidence="6">Putative epoxide hydrolase</fullName>
    </submittedName>
</protein>
<dbReference type="GO" id="GO:0097176">
    <property type="term" value="P:epoxide metabolic process"/>
    <property type="evidence" value="ECO:0007669"/>
    <property type="project" value="TreeGrafter"/>
</dbReference>
<name>A0A0B7G1I0_THACB</name>
<organism evidence="6 7">
    <name type="scientific">Thanatephorus cucumeris (strain AG1-IB / isolate 7/3/14)</name>
    <name type="common">Lettuce bottom rot fungus</name>
    <name type="synonym">Rhizoctonia solani</name>
    <dbReference type="NCBI Taxonomy" id="1108050"/>
    <lineage>
        <taxon>Eukaryota</taxon>
        <taxon>Fungi</taxon>
        <taxon>Dikarya</taxon>
        <taxon>Basidiomycota</taxon>
        <taxon>Agaricomycotina</taxon>
        <taxon>Agaricomycetes</taxon>
        <taxon>Cantharellales</taxon>
        <taxon>Ceratobasidiaceae</taxon>
        <taxon>Rhizoctonia</taxon>
        <taxon>Rhizoctonia solani AG-1</taxon>
    </lineage>
</organism>
<feature type="active site" description="Proton acceptor" evidence="4">
    <location>
        <position position="386"/>
    </location>
</feature>
<evidence type="ECO:0000259" key="5">
    <source>
        <dbReference type="Pfam" id="PF06441"/>
    </source>
</evidence>
<keyword evidence="2" id="KW-0058">Aromatic hydrocarbons catabolism</keyword>
<dbReference type="Proteomes" id="UP000059188">
    <property type="component" value="Unassembled WGS sequence"/>
</dbReference>
<evidence type="ECO:0000256" key="3">
    <source>
        <dbReference type="ARBA" id="ARBA00022801"/>
    </source>
</evidence>
<accession>A0A0B7G1I0</accession>
<evidence type="ECO:0000256" key="1">
    <source>
        <dbReference type="ARBA" id="ARBA00010088"/>
    </source>
</evidence>
<dbReference type="EMBL" id="LN679165">
    <property type="protein sequence ID" value="CEL62317.1"/>
    <property type="molecule type" value="Genomic_DNA"/>
</dbReference>
<dbReference type="Pfam" id="PF06441">
    <property type="entry name" value="EHN"/>
    <property type="match status" value="1"/>
</dbReference>
<dbReference type="OrthoDB" id="7130006at2759"/>
<feature type="active site" description="Nucleophile" evidence="4">
    <location>
        <position position="192"/>
    </location>
</feature>
<comment type="similarity">
    <text evidence="1">Belongs to the peptidase S33 family.</text>
</comment>
<keyword evidence="3 6" id="KW-0378">Hydrolase</keyword>
<dbReference type="PIRSF" id="PIRSF001112">
    <property type="entry name" value="Epoxide_hydrolase"/>
    <property type="match status" value="1"/>
</dbReference>
<dbReference type="InterPro" id="IPR016292">
    <property type="entry name" value="Epoxide_hydrolase"/>
</dbReference>
<evidence type="ECO:0000313" key="6">
    <source>
        <dbReference type="EMBL" id="CEL62317.1"/>
    </source>
</evidence>